<keyword evidence="1" id="KW-0472">Membrane</keyword>
<dbReference type="PANTHER" id="PTHR31446">
    <property type="entry name" value="ACID PHOSPHATASE/VANADIUM-DEPENDENT HALOPEROXIDASE-RELATED PROTEIN"/>
    <property type="match status" value="1"/>
</dbReference>
<keyword evidence="1" id="KW-0812">Transmembrane</keyword>
<evidence type="ECO:0000256" key="1">
    <source>
        <dbReference type="SAM" id="Phobius"/>
    </source>
</evidence>
<comment type="caution">
    <text evidence="2">The sequence shown here is derived from an EMBL/GenBank/DDBJ whole genome shotgun (WGS) entry which is preliminary data.</text>
</comment>
<feature type="transmembrane region" description="Helical" evidence="1">
    <location>
        <begin position="70"/>
        <end position="90"/>
    </location>
</feature>
<dbReference type="Pfam" id="PF02681">
    <property type="entry name" value="DUF212"/>
    <property type="match status" value="1"/>
</dbReference>
<proteinExistence type="predicted"/>
<dbReference type="Proteomes" id="UP000885931">
    <property type="component" value="Unassembled WGS sequence"/>
</dbReference>
<evidence type="ECO:0000313" key="2">
    <source>
        <dbReference type="EMBL" id="HDM90389.1"/>
    </source>
</evidence>
<keyword evidence="1" id="KW-1133">Transmembrane helix</keyword>
<organism evidence="2">
    <name type="scientific">candidate division WOR-3 bacterium</name>
    <dbReference type="NCBI Taxonomy" id="2052148"/>
    <lineage>
        <taxon>Bacteria</taxon>
        <taxon>Bacteria division WOR-3</taxon>
    </lineage>
</organism>
<sequence length="148" mass="16393">MTGFSGIFVNRVLWVPALTGILAQLFKFFLYYLRDGRADVRWLIRTGGMPSSHSATVMALSTMVGLKEGFSSAIFGVTLIMSFIIMYDAAGVRRAAGKQAEVINRMIDELQIEHRIRDERLRELLGHTPLEVFVGAFMGVAIALLIGV</sequence>
<dbReference type="InterPro" id="IPR003832">
    <property type="entry name" value="DUF212"/>
</dbReference>
<gene>
    <name evidence="2" type="ORF">ENG67_04170</name>
</gene>
<protein>
    <submittedName>
        <fullName evidence="2">Divergent PAP2 family protein</fullName>
    </submittedName>
</protein>
<accession>A0A7C1BDR6</accession>
<dbReference type="PANTHER" id="PTHR31446:SF29">
    <property type="entry name" value="ACID PHOSPHATASE_VANADIUM-DEPENDENT HALOPEROXIDASE-RELATED PROTEIN"/>
    <property type="match status" value="1"/>
</dbReference>
<name>A0A7C1BDR6_UNCW3</name>
<reference evidence="2" key="1">
    <citation type="journal article" date="2020" name="mSystems">
        <title>Genome- and Community-Level Interaction Insights into Carbon Utilization and Element Cycling Functions of Hydrothermarchaeota in Hydrothermal Sediment.</title>
        <authorList>
            <person name="Zhou Z."/>
            <person name="Liu Y."/>
            <person name="Xu W."/>
            <person name="Pan J."/>
            <person name="Luo Z.H."/>
            <person name="Li M."/>
        </authorList>
    </citation>
    <scope>NUCLEOTIDE SEQUENCE [LARGE SCALE GENOMIC DNA]</scope>
    <source>
        <strain evidence="2">HyVt-237</strain>
    </source>
</reference>
<dbReference type="EMBL" id="DRBW01000167">
    <property type="protein sequence ID" value="HDM90389.1"/>
    <property type="molecule type" value="Genomic_DNA"/>
</dbReference>
<feature type="transmembrane region" description="Helical" evidence="1">
    <location>
        <begin position="124"/>
        <end position="146"/>
    </location>
</feature>
<dbReference type="AlphaFoldDB" id="A0A7C1BDR6"/>
<feature type="transmembrane region" description="Helical" evidence="1">
    <location>
        <begin position="12"/>
        <end position="33"/>
    </location>
</feature>